<name>A0A1G2JRF5_9BACT</name>
<feature type="transmembrane region" description="Helical" evidence="7">
    <location>
        <begin position="287"/>
        <end position="304"/>
    </location>
</feature>
<dbReference type="InterPro" id="IPR052031">
    <property type="entry name" value="Membrane_Transporter-Flippase"/>
</dbReference>
<evidence type="ECO:0000256" key="1">
    <source>
        <dbReference type="ARBA" id="ARBA00004651"/>
    </source>
</evidence>
<keyword evidence="3" id="KW-1003">Cell membrane</keyword>
<dbReference type="PANTHER" id="PTHR43549:SF3">
    <property type="entry name" value="MULTIDRUG RESISTANCE PROTEIN YPNP-RELATED"/>
    <property type="match status" value="1"/>
</dbReference>
<dbReference type="EMBL" id="MHPU01000003">
    <property type="protein sequence ID" value="OGZ89726.1"/>
    <property type="molecule type" value="Genomic_DNA"/>
</dbReference>
<protein>
    <recommendedName>
        <fullName evidence="10">MATE family efflux transporter</fullName>
    </recommendedName>
</protein>
<comment type="subcellular location">
    <subcellularLocation>
        <location evidence="1">Cell membrane</location>
        <topology evidence="1">Multi-pass membrane protein</topology>
    </subcellularLocation>
</comment>
<dbReference type="GO" id="GO:0005886">
    <property type="term" value="C:plasma membrane"/>
    <property type="evidence" value="ECO:0007669"/>
    <property type="project" value="UniProtKB-SubCell"/>
</dbReference>
<reference evidence="8 9" key="1">
    <citation type="journal article" date="2016" name="Nat. Commun.">
        <title>Thousands of microbial genomes shed light on interconnected biogeochemical processes in an aquifer system.</title>
        <authorList>
            <person name="Anantharaman K."/>
            <person name="Brown C.T."/>
            <person name="Hug L.A."/>
            <person name="Sharon I."/>
            <person name="Castelle C.J."/>
            <person name="Probst A.J."/>
            <person name="Thomas B.C."/>
            <person name="Singh A."/>
            <person name="Wilkins M.J."/>
            <person name="Karaoz U."/>
            <person name="Brodie E.L."/>
            <person name="Williams K.H."/>
            <person name="Hubbard S.S."/>
            <person name="Banfield J.F."/>
        </authorList>
    </citation>
    <scope>NUCLEOTIDE SEQUENCE [LARGE SCALE GENOMIC DNA]</scope>
</reference>
<dbReference type="Pfam" id="PF01554">
    <property type="entry name" value="MatE"/>
    <property type="match status" value="2"/>
</dbReference>
<gene>
    <name evidence="8" type="ORF">A2561_00365</name>
</gene>
<keyword evidence="2" id="KW-0813">Transport</keyword>
<feature type="transmembrane region" description="Helical" evidence="7">
    <location>
        <begin position="325"/>
        <end position="349"/>
    </location>
</feature>
<feature type="transmembrane region" description="Helical" evidence="7">
    <location>
        <begin position="419"/>
        <end position="438"/>
    </location>
</feature>
<proteinExistence type="predicted"/>
<evidence type="ECO:0000256" key="5">
    <source>
        <dbReference type="ARBA" id="ARBA00022989"/>
    </source>
</evidence>
<dbReference type="CDD" id="cd13145">
    <property type="entry name" value="MATE_like_5"/>
    <property type="match status" value="1"/>
</dbReference>
<dbReference type="InterPro" id="IPR048279">
    <property type="entry name" value="MdtK-like"/>
</dbReference>
<evidence type="ECO:0000256" key="6">
    <source>
        <dbReference type="ARBA" id="ARBA00023136"/>
    </source>
</evidence>
<dbReference type="Proteomes" id="UP000178935">
    <property type="component" value="Unassembled WGS sequence"/>
</dbReference>
<comment type="caution">
    <text evidence="8">The sequence shown here is derived from an EMBL/GenBank/DDBJ whole genome shotgun (WGS) entry which is preliminary data.</text>
</comment>
<feature type="transmembrane region" description="Helical" evidence="7">
    <location>
        <begin position="361"/>
        <end position="380"/>
    </location>
</feature>
<evidence type="ECO:0000256" key="4">
    <source>
        <dbReference type="ARBA" id="ARBA00022692"/>
    </source>
</evidence>
<dbReference type="InterPro" id="IPR002528">
    <property type="entry name" value="MATE_fam"/>
</dbReference>
<dbReference type="PIRSF" id="PIRSF006603">
    <property type="entry name" value="DinF"/>
    <property type="match status" value="1"/>
</dbReference>
<feature type="transmembrane region" description="Helical" evidence="7">
    <location>
        <begin position="392"/>
        <end position="413"/>
    </location>
</feature>
<keyword evidence="4 7" id="KW-0812">Transmembrane</keyword>
<feature type="transmembrane region" description="Helical" evidence="7">
    <location>
        <begin position="21"/>
        <end position="43"/>
    </location>
</feature>
<feature type="transmembrane region" description="Helical" evidence="7">
    <location>
        <begin position="139"/>
        <end position="157"/>
    </location>
</feature>
<dbReference type="AlphaFoldDB" id="A0A1G2JRF5"/>
<evidence type="ECO:0000313" key="9">
    <source>
        <dbReference type="Proteomes" id="UP000178935"/>
    </source>
</evidence>
<evidence type="ECO:0000256" key="7">
    <source>
        <dbReference type="SAM" id="Phobius"/>
    </source>
</evidence>
<sequence>MNKNNSDLTVAPIKDLVKMMAIPASIGFFFNTMFNIVDTFYAGMISTDALAALSISFPTFFIIIALGTGLSSGATAIIANHIGGKNNEQGKLYAKQTISFGLVLSVVLTAIGLVSSPMLLKLLGASGEYLALSLSYINIIFYGTVFFVMSYVFNSILNASGDMKTFRNFLIVGFFINIVLDPILMFGYFGLPKMGVAGVALATVIIQIIGTFYLGKKASKTFLFEAPTFKKLMPQKAPYVEIIKQGLPSSLSMVTVGVGIFVTTYFLGVFGKETVAAFGIATRIEQLFLLPTIGLNIATLTLVGQNNGAKKFDRVKETLKITTKYGLYIMTFGSICILLFSPLLIKIFTQDSNVINIAVHYLKYASFLTWAYLFLFLNISALQGLKKPMYSLYIGLLRQIILPLIMFPILSKYFGIDGIWISIFIITWTASIITIFYTRKKLLNINKN</sequence>
<feature type="transmembrane region" description="Helical" evidence="7">
    <location>
        <begin position="169"/>
        <end position="189"/>
    </location>
</feature>
<feature type="transmembrane region" description="Helical" evidence="7">
    <location>
        <begin position="100"/>
        <end position="119"/>
    </location>
</feature>
<evidence type="ECO:0000313" key="8">
    <source>
        <dbReference type="EMBL" id="OGZ89726.1"/>
    </source>
</evidence>
<evidence type="ECO:0008006" key="10">
    <source>
        <dbReference type="Google" id="ProtNLM"/>
    </source>
</evidence>
<feature type="transmembrane region" description="Helical" evidence="7">
    <location>
        <begin position="195"/>
        <end position="214"/>
    </location>
</feature>
<dbReference type="PANTHER" id="PTHR43549">
    <property type="entry name" value="MULTIDRUG RESISTANCE PROTEIN YPNP-RELATED"/>
    <property type="match status" value="1"/>
</dbReference>
<dbReference type="NCBIfam" id="TIGR00797">
    <property type="entry name" value="matE"/>
    <property type="match status" value="1"/>
</dbReference>
<keyword evidence="6 7" id="KW-0472">Membrane</keyword>
<dbReference type="GO" id="GO:0042910">
    <property type="term" value="F:xenobiotic transmembrane transporter activity"/>
    <property type="evidence" value="ECO:0007669"/>
    <property type="project" value="InterPro"/>
</dbReference>
<keyword evidence="5 7" id="KW-1133">Transmembrane helix</keyword>
<accession>A0A1G2JRF5</accession>
<evidence type="ECO:0000256" key="2">
    <source>
        <dbReference type="ARBA" id="ARBA00022448"/>
    </source>
</evidence>
<feature type="transmembrane region" description="Helical" evidence="7">
    <location>
        <begin position="246"/>
        <end position="267"/>
    </location>
</feature>
<evidence type="ECO:0000256" key="3">
    <source>
        <dbReference type="ARBA" id="ARBA00022475"/>
    </source>
</evidence>
<feature type="transmembrane region" description="Helical" evidence="7">
    <location>
        <begin position="55"/>
        <end position="79"/>
    </location>
</feature>
<dbReference type="GO" id="GO:0015297">
    <property type="term" value="F:antiporter activity"/>
    <property type="evidence" value="ECO:0007669"/>
    <property type="project" value="InterPro"/>
</dbReference>
<organism evidence="8 9">
    <name type="scientific">Candidatus Staskawiczbacteria bacterium RIFOXYD1_FULL_32_13</name>
    <dbReference type="NCBI Taxonomy" id="1802234"/>
    <lineage>
        <taxon>Bacteria</taxon>
        <taxon>Candidatus Staskawicziibacteriota</taxon>
    </lineage>
</organism>